<evidence type="ECO:0000259" key="2">
    <source>
        <dbReference type="Pfam" id="PF13205"/>
    </source>
</evidence>
<dbReference type="EMBL" id="QAOQ01000002">
    <property type="protein sequence ID" value="PTQ99941.1"/>
    <property type="molecule type" value="Genomic_DNA"/>
</dbReference>
<dbReference type="Proteomes" id="UP000244168">
    <property type="component" value="Unassembled WGS sequence"/>
</dbReference>
<dbReference type="SUPFAM" id="SSF49452">
    <property type="entry name" value="Starch-binding domain-like"/>
    <property type="match status" value="1"/>
</dbReference>
<organism evidence="3 4">
    <name type="scientific">Mucilaginibacter yixingensis</name>
    <dbReference type="NCBI Taxonomy" id="1295612"/>
    <lineage>
        <taxon>Bacteria</taxon>
        <taxon>Pseudomonadati</taxon>
        <taxon>Bacteroidota</taxon>
        <taxon>Sphingobacteriia</taxon>
        <taxon>Sphingobacteriales</taxon>
        <taxon>Sphingobacteriaceae</taxon>
        <taxon>Mucilaginibacter</taxon>
    </lineage>
</organism>
<gene>
    <name evidence="3" type="ORF">C8P68_102771</name>
</gene>
<dbReference type="Pfam" id="PF13205">
    <property type="entry name" value="Big_5"/>
    <property type="match status" value="1"/>
</dbReference>
<dbReference type="InterPro" id="IPR032812">
    <property type="entry name" value="SbsA_Ig"/>
</dbReference>
<dbReference type="AlphaFoldDB" id="A0A2T5JDU0"/>
<evidence type="ECO:0000256" key="1">
    <source>
        <dbReference type="ARBA" id="ARBA00022729"/>
    </source>
</evidence>
<name>A0A2T5JDU0_9SPHI</name>
<sequence length="547" mass="62587">MGSNKKSLFLAKILGLLLVIINIIGCANIQRPLGGPRDRTPPKLLLATPVNETRNFNAKQIRMDFDEYFKLVNQFQEITVSPAMEKTPEFKVRQKSLYINFKDTLQKNTTYVINFGKAVADVNEGNVIKNFVYVFSTGPHIDSLTLSGTVVNSLTQEKEKDVTVMLVPIKQDTIWGKHKPSIFTSTDSSGNFSMSYLHDGRYRIYALKEQSANRIYDNESEQVGFLKNDIVLDKDTSGVQLSLFQQDPDRFRILAKRFDADGKILLAFNKKLAEPGITINYPKGSNDQKYVDFSKTRDTALIYLRNMDFDSVSVAITDHGKPIDTTYLRKGRKEAFKRDISIGANISNMGRLKPNTDLQLTLNSPIESFDRSRVLLLEDSVDVSNFTLQKDSLKQTKFILKYRWKQDKRYELSFNEGTFVNIYGDHNKRIVKKFTVDKIENYGTLTLKMTVPDTSKNYVVELLNDKKEVLRSDAIKKNTSLVYKDYPTGRLFVRVTYDTNGNGKWDTGNIKAKRYPENIWVSPTVITLRPNWEMDQDVAIPPEVFIP</sequence>
<dbReference type="GO" id="GO:0030246">
    <property type="term" value="F:carbohydrate binding"/>
    <property type="evidence" value="ECO:0007669"/>
    <property type="project" value="InterPro"/>
</dbReference>
<accession>A0A2T5JDU0</accession>
<evidence type="ECO:0000313" key="3">
    <source>
        <dbReference type="EMBL" id="PTQ99941.1"/>
    </source>
</evidence>
<evidence type="ECO:0000313" key="4">
    <source>
        <dbReference type="Proteomes" id="UP000244168"/>
    </source>
</evidence>
<feature type="domain" description="SbsA Ig-like" evidence="2">
    <location>
        <begin position="38"/>
        <end position="137"/>
    </location>
</feature>
<keyword evidence="4" id="KW-1185">Reference proteome</keyword>
<dbReference type="InterPro" id="IPR013784">
    <property type="entry name" value="Carb-bd-like_fold"/>
</dbReference>
<dbReference type="OrthoDB" id="9809989at2"/>
<proteinExistence type="predicted"/>
<reference evidence="3 4" key="1">
    <citation type="submission" date="2018-04" db="EMBL/GenBank/DDBJ databases">
        <title>Genomic Encyclopedia of Archaeal and Bacterial Type Strains, Phase II (KMG-II): from individual species to whole genera.</title>
        <authorList>
            <person name="Goeker M."/>
        </authorList>
    </citation>
    <scope>NUCLEOTIDE SEQUENCE [LARGE SCALE GENOMIC DNA]</scope>
    <source>
        <strain evidence="3 4">DSM 26809</strain>
    </source>
</reference>
<keyword evidence="1" id="KW-0732">Signal</keyword>
<protein>
    <submittedName>
        <fullName evidence="3">Ig-like domain-containing protein</fullName>
    </submittedName>
</protein>
<comment type="caution">
    <text evidence="3">The sequence shown here is derived from an EMBL/GenBank/DDBJ whole genome shotgun (WGS) entry which is preliminary data.</text>
</comment>